<comment type="caution">
    <text evidence="2">The sequence shown here is derived from an EMBL/GenBank/DDBJ whole genome shotgun (WGS) entry which is preliminary data.</text>
</comment>
<sequence length="233" mass="25994">MANQGTLIPYPPGSYFPAADQHIYARMDAEEGPMRAKVGESRFLYTCALATCVGIAISGTYSPESVTDPKATRHDRFMGHHSELYFEDLYPKLRDQVEAAKKVGLQDLQVHVVTCEPTSLGPRWGQAQVVNSRAAQWGLMRHLRTLVGSDITSDDQPRIHWYPYNYDDHQQAAMALFADRSVIAEQETEDWGPNFRRWPLQEKQWRDTAPSAPAAAKSQPESATGAGDSKEAA</sequence>
<evidence type="ECO:0000313" key="3">
    <source>
        <dbReference type="Proteomes" id="UP001391051"/>
    </source>
</evidence>
<dbReference type="Proteomes" id="UP001391051">
    <property type="component" value="Unassembled WGS sequence"/>
</dbReference>
<evidence type="ECO:0000313" key="2">
    <source>
        <dbReference type="EMBL" id="KAK7962924.1"/>
    </source>
</evidence>
<keyword evidence="3" id="KW-1185">Reference proteome</keyword>
<dbReference type="RefSeq" id="XP_066705035.1">
    <property type="nucleotide sequence ID" value="XM_066839971.1"/>
</dbReference>
<gene>
    <name evidence="2" type="ORF">PG986_003749</name>
</gene>
<name>A0ABR1QT76_9PEZI</name>
<feature type="compositionally biased region" description="Low complexity" evidence="1">
    <location>
        <begin position="209"/>
        <end position="223"/>
    </location>
</feature>
<proteinExistence type="predicted"/>
<dbReference type="EMBL" id="JAQQWE010000002">
    <property type="protein sequence ID" value="KAK7962924.1"/>
    <property type="molecule type" value="Genomic_DNA"/>
</dbReference>
<reference evidence="2 3" key="1">
    <citation type="submission" date="2023-01" db="EMBL/GenBank/DDBJ databases">
        <title>Analysis of 21 Apiospora genomes using comparative genomics revels a genus with tremendous synthesis potential of carbohydrate active enzymes and secondary metabolites.</title>
        <authorList>
            <person name="Sorensen T."/>
        </authorList>
    </citation>
    <scope>NUCLEOTIDE SEQUENCE [LARGE SCALE GENOMIC DNA]</scope>
    <source>
        <strain evidence="2 3">CBS 24483</strain>
    </source>
</reference>
<organism evidence="2 3">
    <name type="scientific">Apiospora aurea</name>
    <dbReference type="NCBI Taxonomy" id="335848"/>
    <lineage>
        <taxon>Eukaryota</taxon>
        <taxon>Fungi</taxon>
        <taxon>Dikarya</taxon>
        <taxon>Ascomycota</taxon>
        <taxon>Pezizomycotina</taxon>
        <taxon>Sordariomycetes</taxon>
        <taxon>Xylariomycetidae</taxon>
        <taxon>Amphisphaeriales</taxon>
        <taxon>Apiosporaceae</taxon>
        <taxon>Apiospora</taxon>
    </lineage>
</organism>
<feature type="region of interest" description="Disordered" evidence="1">
    <location>
        <begin position="193"/>
        <end position="233"/>
    </location>
</feature>
<dbReference type="GeneID" id="92073033"/>
<protein>
    <submittedName>
        <fullName evidence="2">Uncharacterized protein</fullName>
    </submittedName>
</protein>
<accession>A0ABR1QT76</accession>
<evidence type="ECO:0000256" key="1">
    <source>
        <dbReference type="SAM" id="MobiDB-lite"/>
    </source>
</evidence>